<protein>
    <submittedName>
        <fullName evidence="6">LysR family transcriptional regulator</fullName>
    </submittedName>
</protein>
<dbReference type="Gene3D" id="3.40.190.290">
    <property type="match status" value="1"/>
</dbReference>
<dbReference type="SUPFAM" id="SSF46785">
    <property type="entry name" value="Winged helix' DNA-binding domain"/>
    <property type="match status" value="1"/>
</dbReference>
<gene>
    <name evidence="6" type="ORF">BFW38_05170</name>
</gene>
<dbReference type="FunFam" id="1.10.10.10:FF:000001">
    <property type="entry name" value="LysR family transcriptional regulator"/>
    <property type="match status" value="1"/>
</dbReference>
<dbReference type="Pfam" id="PF00126">
    <property type="entry name" value="HTH_1"/>
    <property type="match status" value="1"/>
</dbReference>
<dbReference type="InterPro" id="IPR036390">
    <property type="entry name" value="WH_DNA-bd_sf"/>
</dbReference>
<dbReference type="InterPro" id="IPR036388">
    <property type="entry name" value="WH-like_DNA-bd_sf"/>
</dbReference>
<name>A0A1E2V858_9GAMM</name>
<evidence type="ECO:0000256" key="1">
    <source>
        <dbReference type="ARBA" id="ARBA00009437"/>
    </source>
</evidence>
<keyword evidence="4" id="KW-0804">Transcription</keyword>
<accession>A0A1E2V858</accession>
<keyword evidence="3" id="KW-0238">DNA-binding</keyword>
<dbReference type="AlphaFoldDB" id="A0A1E2V858"/>
<dbReference type="RefSeq" id="WP_068997421.1">
    <property type="nucleotide sequence ID" value="NZ_MDTQ01000001.1"/>
</dbReference>
<organism evidence="6 7">
    <name type="scientific">Terasakiispira papahanaumokuakeensis</name>
    <dbReference type="NCBI Taxonomy" id="197479"/>
    <lineage>
        <taxon>Bacteria</taxon>
        <taxon>Pseudomonadati</taxon>
        <taxon>Pseudomonadota</taxon>
        <taxon>Gammaproteobacteria</taxon>
        <taxon>Oceanospirillales</taxon>
        <taxon>Terasakiispira</taxon>
    </lineage>
</organism>
<evidence type="ECO:0000313" key="7">
    <source>
        <dbReference type="Proteomes" id="UP000094291"/>
    </source>
</evidence>
<comment type="similarity">
    <text evidence="1">Belongs to the LysR transcriptional regulatory family.</text>
</comment>
<comment type="caution">
    <text evidence="6">The sequence shown here is derived from an EMBL/GenBank/DDBJ whole genome shotgun (WGS) entry which is preliminary data.</text>
</comment>
<dbReference type="EMBL" id="MDTQ01000001">
    <property type="protein sequence ID" value="ODC03026.1"/>
    <property type="molecule type" value="Genomic_DNA"/>
</dbReference>
<sequence>MRLDPRSLRLFVQVIETGSIAKAAERCFIAPSAISKRISEMEQLINTPLLKRNNRGVEPTEAGRVLLQLARRVLHQLDDIYSQMHEFAHGVRGQVRMVANISAICQFLPRQLRSFLNQYPQVQVHLEEKISDDVIRLVAEDAADIGIFTAPAISIEHPALHIYPYKTDRLVVITTPNHPLSEYQELHFAQTLGHDYVGLHTGSAINNQILSAATDANEILRMRIQVTSYEALCGMVETGLGIGLMPHDVARAYLQAGRVNVIPLLDHWASRELKLCVKRSNTQQDNPETPMEATAHLLNHLRTT</sequence>
<dbReference type="Proteomes" id="UP000094291">
    <property type="component" value="Unassembled WGS sequence"/>
</dbReference>
<dbReference type="InterPro" id="IPR050950">
    <property type="entry name" value="HTH-type_LysR_regulators"/>
</dbReference>
<evidence type="ECO:0000256" key="3">
    <source>
        <dbReference type="ARBA" id="ARBA00023125"/>
    </source>
</evidence>
<dbReference type="PANTHER" id="PTHR30419:SF2">
    <property type="entry name" value="LYSR FAMILY TRANSCRIPTIONAL REGULATOR"/>
    <property type="match status" value="1"/>
</dbReference>
<dbReference type="InterPro" id="IPR000847">
    <property type="entry name" value="LysR_HTH_N"/>
</dbReference>
<dbReference type="PANTHER" id="PTHR30419">
    <property type="entry name" value="HTH-TYPE TRANSCRIPTIONAL REGULATOR YBHD"/>
    <property type="match status" value="1"/>
</dbReference>
<feature type="domain" description="HTH lysR-type" evidence="5">
    <location>
        <begin position="3"/>
        <end position="60"/>
    </location>
</feature>
<dbReference type="SUPFAM" id="SSF53850">
    <property type="entry name" value="Periplasmic binding protein-like II"/>
    <property type="match status" value="1"/>
</dbReference>
<dbReference type="GO" id="GO:0003700">
    <property type="term" value="F:DNA-binding transcription factor activity"/>
    <property type="evidence" value="ECO:0007669"/>
    <property type="project" value="InterPro"/>
</dbReference>
<evidence type="ECO:0000259" key="5">
    <source>
        <dbReference type="PROSITE" id="PS50931"/>
    </source>
</evidence>
<reference evidence="6 7" key="1">
    <citation type="submission" date="2016-08" db="EMBL/GenBank/DDBJ databases">
        <authorList>
            <person name="Seilhamer J.J."/>
        </authorList>
    </citation>
    <scope>NUCLEOTIDE SEQUENCE [LARGE SCALE GENOMIC DNA]</scope>
    <source>
        <strain evidence="6 7">PH27A</strain>
    </source>
</reference>
<dbReference type="STRING" id="197479.BFW38_05170"/>
<keyword evidence="2" id="KW-0805">Transcription regulation</keyword>
<dbReference type="InterPro" id="IPR005119">
    <property type="entry name" value="LysR_subst-bd"/>
</dbReference>
<dbReference type="Pfam" id="PF03466">
    <property type="entry name" value="LysR_substrate"/>
    <property type="match status" value="1"/>
</dbReference>
<evidence type="ECO:0000313" key="6">
    <source>
        <dbReference type="EMBL" id="ODC03026.1"/>
    </source>
</evidence>
<dbReference type="GO" id="GO:0005829">
    <property type="term" value="C:cytosol"/>
    <property type="evidence" value="ECO:0007669"/>
    <property type="project" value="TreeGrafter"/>
</dbReference>
<keyword evidence="7" id="KW-1185">Reference proteome</keyword>
<evidence type="ECO:0000256" key="4">
    <source>
        <dbReference type="ARBA" id="ARBA00023163"/>
    </source>
</evidence>
<dbReference type="GO" id="GO:0003677">
    <property type="term" value="F:DNA binding"/>
    <property type="evidence" value="ECO:0007669"/>
    <property type="project" value="UniProtKB-KW"/>
</dbReference>
<dbReference type="OrthoDB" id="570111at2"/>
<evidence type="ECO:0000256" key="2">
    <source>
        <dbReference type="ARBA" id="ARBA00023015"/>
    </source>
</evidence>
<proteinExistence type="inferred from homology"/>
<dbReference type="Gene3D" id="1.10.10.10">
    <property type="entry name" value="Winged helix-like DNA-binding domain superfamily/Winged helix DNA-binding domain"/>
    <property type="match status" value="1"/>
</dbReference>
<dbReference type="PROSITE" id="PS50931">
    <property type="entry name" value="HTH_LYSR"/>
    <property type="match status" value="1"/>
</dbReference>
<dbReference type="CDD" id="cd08421">
    <property type="entry name" value="PBP2_LTTR_like_1"/>
    <property type="match status" value="1"/>
</dbReference>